<keyword evidence="1 3" id="KW-0853">WD repeat</keyword>
<evidence type="ECO:0000313" key="5">
    <source>
        <dbReference type="Proteomes" id="UP000054928"/>
    </source>
</evidence>
<dbReference type="Gene3D" id="2.130.10.10">
    <property type="entry name" value="YVTN repeat-like/Quinoprotein amine dehydrogenase"/>
    <property type="match status" value="2"/>
</dbReference>
<dbReference type="OMA" id="RWVFAGD"/>
<reference evidence="5" key="1">
    <citation type="submission" date="2014-09" db="EMBL/GenBank/DDBJ databases">
        <authorList>
            <person name="Sharma Rahul"/>
            <person name="Thines Marco"/>
        </authorList>
    </citation>
    <scope>NUCLEOTIDE SEQUENCE [LARGE SCALE GENOMIC DNA]</scope>
</reference>
<dbReference type="PANTHER" id="PTHR19863">
    <property type="entry name" value="NEMITIN (NEURONAL ENRICHED MAP INTERACTING PROTEIN) HOMOLOG"/>
    <property type="match status" value="1"/>
</dbReference>
<keyword evidence="2" id="KW-0677">Repeat</keyword>
<dbReference type="Proteomes" id="UP000054928">
    <property type="component" value="Unassembled WGS sequence"/>
</dbReference>
<dbReference type="SUPFAM" id="SSF50978">
    <property type="entry name" value="WD40 repeat-like"/>
    <property type="match status" value="1"/>
</dbReference>
<organism evidence="4 5">
    <name type="scientific">Plasmopara halstedii</name>
    <name type="common">Downy mildew of sunflower</name>
    <dbReference type="NCBI Taxonomy" id="4781"/>
    <lineage>
        <taxon>Eukaryota</taxon>
        <taxon>Sar</taxon>
        <taxon>Stramenopiles</taxon>
        <taxon>Oomycota</taxon>
        <taxon>Peronosporomycetes</taxon>
        <taxon>Peronosporales</taxon>
        <taxon>Peronosporaceae</taxon>
        <taxon>Plasmopara</taxon>
    </lineage>
</organism>
<dbReference type="SMART" id="SM00667">
    <property type="entry name" value="LisH"/>
    <property type="match status" value="1"/>
</dbReference>
<dbReference type="EMBL" id="CCYD01000041">
    <property type="protein sequence ID" value="CEG35326.1"/>
    <property type="molecule type" value="Genomic_DNA"/>
</dbReference>
<dbReference type="Pfam" id="PF00400">
    <property type="entry name" value="WD40"/>
    <property type="match status" value="4"/>
</dbReference>
<dbReference type="InterPro" id="IPR020472">
    <property type="entry name" value="WD40_PAC1"/>
</dbReference>
<dbReference type="PANTHER" id="PTHR19863:SF5">
    <property type="entry name" value="WD REPEAT-CONTAINING PROTEIN 47"/>
    <property type="match status" value="1"/>
</dbReference>
<feature type="repeat" description="WD" evidence="3">
    <location>
        <begin position="699"/>
        <end position="746"/>
    </location>
</feature>
<proteinExistence type="predicted"/>
<sequence>MIPRATRHQMIPRATHHQMIPRATRRRLISQATRRQLILQATRHHSRMQKARVRQFRYRNLDVSMPCHNNVLYLIVQFLETNGLYASSLALQQESGVDPSWLRGVSHEVALLRRWVFAGDVKRARALLLPLATVDFVSEELKTALSALNELDMVMKSELQDSMHSRLAQAKLNCFRKLVPLFRGPFSMEESDVQNYVAMPKDQLLGLIDDAIRLHRQKGENAAQNCITVACNSYDKVTVGREQEVSDILLIDTPHDVVASEENSIVSVGHSAEWMTLLKKQHNPIALSIQLSTSQWQGVGGYIDGEDTKNEMSTADVAVSCEIDVKEVQDAAVNCGLNVKELIDVGVSCRLESKTVDAAVNCESIEWKSEAIQTESVQVINKDENQVLGRTEETSNHQTQRGPIIIAGVHVDEEEYGRVNFENHGNQRDTNFQRLQSSNMSIKNVTTSETNISHCDADVTMPLEMNQFESSQMFVEKDPLLKNDNWSNLHRTFSVEANYHVEDSNLRRIPKCYDELTLDHVVCAEVVAEVKEPQAVRALDVHPSGSHLAVGTNARALRIFTLSSPLHHHQFSWSPSRNMILPLLPVALERHKYHDSGIYCLAYNPHLIGQMSATSMVASGAADGSAKVLILNHTAFVQNTNQEIWVQRGDNNGYLGKTRALHFSSPHLLWITATADRRLCCWDIRRTHKNEKSGLVQTLDGHVGEIQAIAMPHPETSASTSTLLLSAALDRTVRLWDTRSRRCERLVTSEAHAAFSLHFHPKNDKLIVSGHQDGSVALWDLRATARDALQRMIPHQDECRSVRWSPGGQWLLSAAFDGTLCVTQASRSLLQPLASYHKHYGKVLQAQWHPNEPAFVSSGADKRVKLWTFG</sequence>
<dbReference type="InterPro" id="IPR040067">
    <property type="entry name" value="WDR47"/>
</dbReference>
<dbReference type="AlphaFoldDB" id="A0A0P1A4E0"/>
<dbReference type="InterPro" id="IPR006594">
    <property type="entry name" value="LisH"/>
</dbReference>
<dbReference type="InterPro" id="IPR001680">
    <property type="entry name" value="WD40_rpt"/>
</dbReference>
<protein>
    <submittedName>
        <fullName evidence="4">WD40 repeat protein</fullName>
    </submittedName>
</protein>
<dbReference type="PROSITE" id="PS50294">
    <property type="entry name" value="WD_REPEATS_REGION"/>
    <property type="match status" value="2"/>
</dbReference>
<feature type="repeat" description="WD" evidence="3">
    <location>
        <begin position="747"/>
        <end position="782"/>
    </location>
</feature>
<name>A0A0P1A4E0_PLAHL</name>
<dbReference type="SMART" id="SM00320">
    <property type="entry name" value="WD40"/>
    <property type="match status" value="7"/>
</dbReference>
<dbReference type="InterPro" id="IPR036322">
    <property type="entry name" value="WD40_repeat_dom_sf"/>
</dbReference>
<dbReference type="GeneID" id="36404507"/>
<evidence type="ECO:0000256" key="3">
    <source>
        <dbReference type="PROSITE-ProRule" id="PRU00221"/>
    </source>
</evidence>
<dbReference type="InterPro" id="IPR019775">
    <property type="entry name" value="WD40_repeat_CS"/>
</dbReference>
<dbReference type="InterPro" id="IPR015943">
    <property type="entry name" value="WD40/YVTN_repeat-like_dom_sf"/>
</dbReference>
<evidence type="ECO:0000256" key="2">
    <source>
        <dbReference type="ARBA" id="ARBA00022737"/>
    </source>
</evidence>
<dbReference type="OrthoDB" id="187712at2759"/>
<evidence type="ECO:0000313" key="4">
    <source>
        <dbReference type="EMBL" id="CEG35326.1"/>
    </source>
</evidence>
<feature type="repeat" description="WD" evidence="3">
    <location>
        <begin position="836"/>
        <end position="870"/>
    </location>
</feature>
<evidence type="ECO:0000256" key="1">
    <source>
        <dbReference type="ARBA" id="ARBA00022574"/>
    </source>
</evidence>
<dbReference type="PROSITE" id="PS00678">
    <property type="entry name" value="WD_REPEATS_1"/>
    <property type="match status" value="2"/>
</dbReference>
<dbReference type="PROSITE" id="PS50082">
    <property type="entry name" value="WD_REPEATS_2"/>
    <property type="match status" value="3"/>
</dbReference>
<dbReference type="RefSeq" id="XP_024571695.1">
    <property type="nucleotide sequence ID" value="XM_024722937.1"/>
</dbReference>
<dbReference type="PROSITE" id="PS50896">
    <property type="entry name" value="LISH"/>
    <property type="match status" value="1"/>
</dbReference>
<dbReference type="PRINTS" id="PR00320">
    <property type="entry name" value="GPROTEINBRPT"/>
</dbReference>
<accession>A0A0P1A4E0</accession>
<keyword evidence="5" id="KW-1185">Reference proteome</keyword>